<keyword evidence="2" id="KW-0732">Signal</keyword>
<evidence type="ECO:0000313" key="4">
    <source>
        <dbReference type="Proteomes" id="UP000029868"/>
    </source>
</evidence>
<evidence type="ECO:0000313" key="3">
    <source>
        <dbReference type="EMBL" id="KGJ91884.1"/>
    </source>
</evidence>
<keyword evidence="1" id="KW-0472">Membrane</keyword>
<feature type="transmembrane region" description="Helical" evidence="1">
    <location>
        <begin position="188"/>
        <end position="213"/>
    </location>
</feature>
<evidence type="ECO:0008006" key="5">
    <source>
        <dbReference type="Google" id="ProtNLM"/>
    </source>
</evidence>
<feature type="signal peptide" evidence="2">
    <location>
        <begin position="1"/>
        <end position="26"/>
    </location>
</feature>
<feature type="chain" id="PRO_5001957420" description="PEP motif anchor domain protein" evidence="2">
    <location>
        <begin position="27"/>
        <end position="220"/>
    </location>
</feature>
<protein>
    <recommendedName>
        <fullName evidence="5">PEP motif anchor domain protein</fullName>
    </recommendedName>
</protein>
<dbReference type="OrthoDB" id="6228933at2"/>
<comment type="caution">
    <text evidence="3">The sequence shown here is derived from an EMBL/GenBank/DDBJ whole genome shotgun (WGS) entry which is preliminary data.</text>
</comment>
<gene>
    <name evidence="3" type="ORF">GAB14E_3041</name>
</gene>
<proteinExistence type="predicted"/>
<sequence length="220" mass="23800">MIKLSKILLAGMLSLSALTLPSVVQANLIGNGDFSNNLNGYDSWNVEVSGEQAMLNDADFEAELSQGVAIDSSISYLFEFDFVSNIAAPDPQGFSDMFITSLYFSVDNVLDVFSDDFIGLLDIDGYGIAYDESFALDPSSTSATFSFEFSVDDLLGPNNIGYVFIDFLLFDNDGIWANSTVSVDNISLTAAATAIPTPSSILLMLLALGLMAYRKNNYSR</sequence>
<keyword evidence="1" id="KW-1133">Transmembrane helix</keyword>
<dbReference type="AlphaFoldDB" id="A0A099KM91"/>
<dbReference type="Proteomes" id="UP000029868">
    <property type="component" value="Unassembled WGS sequence"/>
</dbReference>
<evidence type="ECO:0000256" key="2">
    <source>
        <dbReference type="SAM" id="SignalP"/>
    </source>
</evidence>
<name>A0A099KM91_COLPS</name>
<accession>A0A099KM91</accession>
<dbReference type="RefSeq" id="WP_033082765.1">
    <property type="nucleotide sequence ID" value="NZ_JQEC01000039.1"/>
</dbReference>
<evidence type="ECO:0000256" key="1">
    <source>
        <dbReference type="SAM" id="Phobius"/>
    </source>
</evidence>
<keyword evidence="1" id="KW-0812">Transmembrane</keyword>
<reference evidence="3 4" key="1">
    <citation type="submission" date="2014-08" db="EMBL/GenBank/DDBJ databases">
        <title>Genomic and Phenotypic Diversity of Colwellia psychrerythraea strains from Disparate Marine Basins.</title>
        <authorList>
            <person name="Techtmann S.M."/>
            <person name="Stelling S.C."/>
            <person name="Utturkar S.M."/>
            <person name="Alshibli N."/>
            <person name="Harris A."/>
            <person name="Brown S.D."/>
            <person name="Hazen T.C."/>
        </authorList>
    </citation>
    <scope>NUCLEOTIDE SEQUENCE [LARGE SCALE GENOMIC DNA]</scope>
    <source>
        <strain evidence="3 4">GAB14E</strain>
    </source>
</reference>
<organism evidence="3 4">
    <name type="scientific">Colwellia psychrerythraea</name>
    <name type="common">Vibrio psychroerythus</name>
    <dbReference type="NCBI Taxonomy" id="28229"/>
    <lineage>
        <taxon>Bacteria</taxon>
        <taxon>Pseudomonadati</taxon>
        <taxon>Pseudomonadota</taxon>
        <taxon>Gammaproteobacteria</taxon>
        <taxon>Alteromonadales</taxon>
        <taxon>Colwelliaceae</taxon>
        <taxon>Colwellia</taxon>
    </lineage>
</organism>
<dbReference type="PATRIC" id="fig|28229.3.peg.2760"/>
<dbReference type="EMBL" id="JQEC01000039">
    <property type="protein sequence ID" value="KGJ91884.1"/>
    <property type="molecule type" value="Genomic_DNA"/>
</dbReference>